<dbReference type="SUPFAM" id="SSF54814">
    <property type="entry name" value="Prokaryotic type KH domain (KH-domain type II)"/>
    <property type="match status" value="1"/>
</dbReference>
<evidence type="ECO:0000313" key="5">
    <source>
        <dbReference type="Proteomes" id="UP000269544"/>
    </source>
</evidence>
<comment type="subunit">
    <text evidence="3">Forms a complex with KhpB.</text>
</comment>
<dbReference type="EMBL" id="LR134523">
    <property type="protein sequence ID" value="VEJ35706.1"/>
    <property type="molecule type" value="Genomic_DNA"/>
</dbReference>
<gene>
    <name evidence="3" type="primary">khpA</name>
    <name evidence="4" type="ORF">NCTC13079_00869</name>
</gene>
<dbReference type="GO" id="GO:0008360">
    <property type="term" value="P:regulation of cell shape"/>
    <property type="evidence" value="ECO:0007669"/>
    <property type="project" value="UniProtKB-KW"/>
</dbReference>
<evidence type="ECO:0000256" key="1">
    <source>
        <dbReference type="ARBA" id="ARBA00022490"/>
    </source>
</evidence>
<dbReference type="Gene3D" id="3.30.300.20">
    <property type="match status" value="1"/>
</dbReference>
<keyword evidence="3" id="KW-0143">Chaperone</keyword>
<dbReference type="HAMAP" id="MF_00088">
    <property type="entry name" value="KhpA"/>
    <property type="match status" value="1"/>
</dbReference>
<comment type="subcellular location">
    <subcellularLocation>
        <location evidence="3">Cytoplasm</location>
    </subcellularLocation>
</comment>
<evidence type="ECO:0000256" key="3">
    <source>
        <dbReference type="HAMAP-Rule" id="MF_00088"/>
    </source>
</evidence>
<keyword evidence="2 3" id="KW-0694">RNA-binding</keyword>
<dbReference type="InterPro" id="IPR020627">
    <property type="entry name" value="KhpA"/>
</dbReference>
<evidence type="ECO:0000313" key="4">
    <source>
        <dbReference type="EMBL" id="VEJ35706.1"/>
    </source>
</evidence>
<dbReference type="InterPro" id="IPR009019">
    <property type="entry name" value="KH_sf_prok-type"/>
</dbReference>
<reference evidence="4 5" key="1">
    <citation type="submission" date="2018-12" db="EMBL/GenBank/DDBJ databases">
        <authorList>
            <consortium name="Pathogen Informatics"/>
        </authorList>
    </citation>
    <scope>NUCLEOTIDE SEQUENCE [LARGE SCALE GENOMIC DNA]</scope>
    <source>
        <strain evidence="4 5">NCTC13079</strain>
    </source>
</reference>
<accession>A0A448V1I6</accession>
<keyword evidence="5" id="KW-1185">Reference proteome</keyword>
<keyword evidence="1 3" id="KW-0963">Cytoplasm</keyword>
<dbReference type="AlphaFoldDB" id="A0A448V1I6"/>
<dbReference type="KEGG" id="piv:NCTC13079_00869"/>
<sequence>MEELIRYIVSKLVRNPQVLKVEEEREGDRATIRVQVDPDDMGRVIGRQGKIARSIRAIAKAVGTKENILVSVDFDEIRE</sequence>
<dbReference type="Proteomes" id="UP000269544">
    <property type="component" value="Chromosome"/>
</dbReference>
<dbReference type="PANTHER" id="PTHR34654">
    <property type="entry name" value="UPF0109 PROTEIN SCO5592"/>
    <property type="match status" value="1"/>
</dbReference>
<dbReference type="RefSeq" id="WP_126465468.1">
    <property type="nucleotide sequence ID" value="NZ_JAUSWF010000001.1"/>
</dbReference>
<keyword evidence="3" id="KW-0133">Cell shape</keyword>
<dbReference type="Pfam" id="PF13083">
    <property type="entry name" value="KH_KhpA-B"/>
    <property type="match status" value="1"/>
</dbReference>
<keyword evidence="3" id="KW-0961">Cell wall biogenesis/degradation</keyword>
<comment type="similarity">
    <text evidence="3">Belongs to the KhpA RNA-binding protein family.</text>
</comment>
<comment type="function">
    <text evidence="3">A probable RNA chaperone. Forms a complex with KhpB which binds to cellular RNA and controls its expression. Plays a role in peptidoglycan (PG) homeostasis and cell length regulation.</text>
</comment>
<dbReference type="PROSITE" id="PS50084">
    <property type="entry name" value="KH_TYPE_1"/>
    <property type="match status" value="1"/>
</dbReference>
<dbReference type="GO" id="GO:0009252">
    <property type="term" value="P:peptidoglycan biosynthetic process"/>
    <property type="evidence" value="ECO:0007669"/>
    <property type="project" value="UniProtKB-UniRule"/>
</dbReference>
<name>A0A448V1I6_9FIRM</name>
<dbReference type="GO" id="GO:0003723">
    <property type="term" value="F:RNA binding"/>
    <property type="evidence" value="ECO:0007669"/>
    <property type="project" value="UniProtKB-UniRule"/>
</dbReference>
<protein>
    <recommendedName>
        <fullName evidence="3">RNA-binding protein KhpA</fullName>
    </recommendedName>
    <alternativeName>
        <fullName evidence="3">KH-domain protein A</fullName>
    </alternativeName>
</protein>
<dbReference type="CDD" id="cd22533">
    <property type="entry name" value="KH-II_YlqC-like"/>
    <property type="match status" value="1"/>
</dbReference>
<dbReference type="InterPro" id="IPR015946">
    <property type="entry name" value="KH_dom-like_a/b"/>
</dbReference>
<dbReference type="GO" id="GO:0071555">
    <property type="term" value="P:cell wall organization"/>
    <property type="evidence" value="ECO:0007669"/>
    <property type="project" value="UniProtKB-KW"/>
</dbReference>
<dbReference type="OrthoDB" id="9812389at2"/>
<proteinExistence type="inferred from homology"/>
<dbReference type="PANTHER" id="PTHR34654:SF1">
    <property type="entry name" value="RNA-BINDING PROTEIN KHPA"/>
    <property type="match status" value="1"/>
</dbReference>
<evidence type="ECO:0000256" key="2">
    <source>
        <dbReference type="ARBA" id="ARBA00022884"/>
    </source>
</evidence>
<organism evidence="4 5">
    <name type="scientific">Aedoeadaptatus ivorii</name>
    <dbReference type="NCBI Taxonomy" id="54006"/>
    <lineage>
        <taxon>Bacteria</taxon>
        <taxon>Bacillati</taxon>
        <taxon>Bacillota</taxon>
        <taxon>Tissierellia</taxon>
        <taxon>Tissierellales</taxon>
        <taxon>Peptoniphilaceae</taxon>
        <taxon>Aedoeadaptatus</taxon>
    </lineage>
</organism>
<dbReference type="GO" id="GO:0005737">
    <property type="term" value="C:cytoplasm"/>
    <property type="evidence" value="ECO:0007669"/>
    <property type="project" value="UniProtKB-SubCell"/>
</dbReference>